<sequence length="242" mass="26611">MRPVIGVVPLFDEEKDSVWMVPGYLEGIEEAGGLPMILPFTGQEEALEEAAGLCGGFLFTGGHDVDPAVYGQERRAWCGLACGVRDRMEKKLFQTALAADKPVFGICRGIQMINALCGGTLYQDLPAEYPCQVEHHMTPPYDRTAHQVTIVPGTPLSAWLGKEQIGVNSYHHQAVRQLGAGLKPMAWSEDGLVEAVYMPTRKFVAAVQWHPEFNFRKEESSRILFKRFVDACGGAVSRSGRG</sequence>
<dbReference type="InterPro" id="IPR011697">
    <property type="entry name" value="Peptidase_C26"/>
</dbReference>
<dbReference type="PANTHER" id="PTHR43235">
    <property type="entry name" value="GLUTAMINE AMIDOTRANSFERASE PB2B2.05-RELATED"/>
    <property type="match status" value="1"/>
</dbReference>
<dbReference type="InterPro" id="IPR044668">
    <property type="entry name" value="PuuD-like"/>
</dbReference>
<evidence type="ECO:0000313" key="2">
    <source>
        <dbReference type="Proteomes" id="UP000823891"/>
    </source>
</evidence>
<dbReference type="AlphaFoldDB" id="A0A9D2NI35"/>
<dbReference type="CDD" id="cd01745">
    <property type="entry name" value="GATase1_2"/>
    <property type="match status" value="1"/>
</dbReference>
<dbReference type="GO" id="GO:0006598">
    <property type="term" value="P:polyamine catabolic process"/>
    <property type="evidence" value="ECO:0007669"/>
    <property type="project" value="TreeGrafter"/>
</dbReference>
<accession>A0A9D2NI35</accession>
<dbReference type="EMBL" id="DWWS01000058">
    <property type="protein sequence ID" value="HJC25238.1"/>
    <property type="molecule type" value="Genomic_DNA"/>
</dbReference>
<dbReference type="PANTHER" id="PTHR43235:SF1">
    <property type="entry name" value="GLUTAMINE AMIDOTRANSFERASE PB2B2.05-RELATED"/>
    <property type="match status" value="1"/>
</dbReference>
<dbReference type="Gene3D" id="3.40.50.880">
    <property type="match status" value="1"/>
</dbReference>
<keyword evidence="1" id="KW-0378">Hydrolase</keyword>
<dbReference type="SUPFAM" id="SSF52317">
    <property type="entry name" value="Class I glutamine amidotransferase-like"/>
    <property type="match status" value="1"/>
</dbReference>
<reference evidence="1" key="2">
    <citation type="submission" date="2021-04" db="EMBL/GenBank/DDBJ databases">
        <authorList>
            <person name="Gilroy R."/>
        </authorList>
    </citation>
    <scope>NUCLEOTIDE SEQUENCE</scope>
    <source>
        <strain evidence="1">USAMLcec2-132</strain>
    </source>
</reference>
<dbReference type="GO" id="GO:0005829">
    <property type="term" value="C:cytosol"/>
    <property type="evidence" value="ECO:0007669"/>
    <property type="project" value="TreeGrafter"/>
</dbReference>
<proteinExistence type="predicted"/>
<organism evidence="1 2">
    <name type="scientific">Candidatus Eisenbergiella merdavium</name>
    <dbReference type="NCBI Taxonomy" id="2838551"/>
    <lineage>
        <taxon>Bacteria</taxon>
        <taxon>Bacillati</taxon>
        <taxon>Bacillota</taxon>
        <taxon>Clostridia</taxon>
        <taxon>Lachnospirales</taxon>
        <taxon>Lachnospiraceae</taxon>
        <taxon>Eisenbergiella</taxon>
    </lineage>
</organism>
<name>A0A9D2NI35_9FIRM</name>
<dbReference type="Pfam" id="PF07722">
    <property type="entry name" value="Peptidase_C26"/>
    <property type="match status" value="1"/>
</dbReference>
<evidence type="ECO:0000313" key="1">
    <source>
        <dbReference type="EMBL" id="HJC25238.1"/>
    </source>
</evidence>
<dbReference type="InterPro" id="IPR029062">
    <property type="entry name" value="Class_I_gatase-like"/>
</dbReference>
<protein>
    <submittedName>
        <fullName evidence="1">Gamma-glutamyl-gamma-aminobutyrate hydrolase family protein</fullName>
    </submittedName>
</protein>
<comment type="caution">
    <text evidence="1">The sequence shown here is derived from an EMBL/GenBank/DDBJ whole genome shotgun (WGS) entry which is preliminary data.</text>
</comment>
<reference evidence="1" key="1">
    <citation type="journal article" date="2021" name="PeerJ">
        <title>Extensive microbial diversity within the chicken gut microbiome revealed by metagenomics and culture.</title>
        <authorList>
            <person name="Gilroy R."/>
            <person name="Ravi A."/>
            <person name="Getino M."/>
            <person name="Pursley I."/>
            <person name="Horton D.L."/>
            <person name="Alikhan N.F."/>
            <person name="Baker D."/>
            <person name="Gharbi K."/>
            <person name="Hall N."/>
            <person name="Watson M."/>
            <person name="Adriaenssens E.M."/>
            <person name="Foster-Nyarko E."/>
            <person name="Jarju S."/>
            <person name="Secka A."/>
            <person name="Antonio M."/>
            <person name="Oren A."/>
            <person name="Chaudhuri R.R."/>
            <person name="La Ragione R."/>
            <person name="Hildebrand F."/>
            <person name="Pallen M.J."/>
        </authorList>
    </citation>
    <scope>NUCLEOTIDE SEQUENCE</scope>
    <source>
        <strain evidence="1">USAMLcec2-132</strain>
    </source>
</reference>
<dbReference type="PROSITE" id="PS51273">
    <property type="entry name" value="GATASE_TYPE_1"/>
    <property type="match status" value="1"/>
</dbReference>
<dbReference type="Proteomes" id="UP000823891">
    <property type="component" value="Unassembled WGS sequence"/>
</dbReference>
<dbReference type="GO" id="GO:0033969">
    <property type="term" value="F:gamma-glutamyl-gamma-aminobutyrate hydrolase activity"/>
    <property type="evidence" value="ECO:0007669"/>
    <property type="project" value="TreeGrafter"/>
</dbReference>
<gene>
    <name evidence="1" type="ORF">H9761_16310</name>
</gene>